<gene>
    <name evidence="2" type="primary">atsE</name>
    <name evidence="2" type="ORF">GCM10008101_13230</name>
</gene>
<keyword evidence="3" id="KW-1185">Reference proteome</keyword>
<dbReference type="RefSeq" id="WP_189448009.1">
    <property type="nucleotide sequence ID" value="NZ_BMXY01000001.1"/>
</dbReference>
<name>A0ABQ3BXL3_9GAMM</name>
<protein>
    <submittedName>
        <fullName evidence="2">Attachment protein</fullName>
    </submittedName>
</protein>
<dbReference type="Proteomes" id="UP000643403">
    <property type="component" value="Unassembled WGS sequence"/>
</dbReference>
<evidence type="ECO:0000313" key="3">
    <source>
        <dbReference type="Proteomes" id="UP000643403"/>
    </source>
</evidence>
<dbReference type="Pfam" id="PF18856">
    <property type="entry name" value="baeRF_family12"/>
    <property type="match status" value="1"/>
</dbReference>
<reference evidence="3" key="1">
    <citation type="journal article" date="2019" name="Int. J. Syst. Evol. Microbiol.">
        <title>The Global Catalogue of Microorganisms (GCM) 10K type strain sequencing project: providing services to taxonomists for standard genome sequencing and annotation.</title>
        <authorList>
            <consortium name="The Broad Institute Genomics Platform"/>
            <consortium name="The Broad Institute Genome Sequencing Center for Infectious Disease"/>
            <person name="Wu L."/>
            <person name="Ma J."/>
        </authorList>
    </citation>
    <scope>NUCLEOTIDE SEQUENCE [LARGE SCALE GENOMIC DNA]</scope>
    <source>
        <strain evidence="3">KCTC 22558</strain>
    </source>
</reference>
<dbReference type="EMBL" id="BMXY01000001">
    <property type="protein sequence ID" value="GGZ60621.1"/>
    <property type="molecule type" value="Genomic_DNA"/>
</dbReference>
<evidence type="ECO:0000256" key="1">
    <source>
        <dbReference type="SAM" id="MobiDB-lite"/>
    </source>
</evidence>
<dbReference type="InterPro" id="IPR041374">
    <property type="entry name" value="BaeRF_family12"/>
</dbReference>
<organism evidence="2 3">
    <name type="scientific">Cognatilysobacter xinjiangensis</name>
    <dbReference type="NCBI Taxonomy" id="546892"/>
    <lineage>
        <taxon>Bacteria</taxon>
        <taxon>Pseudomonadati</taxon>
        <taxon>Pseudomonadota</taxon>
        <taxon>Gammaproteobacteria</taxon>
        <taxon>Lysobacterales</taxon>
        <taxon>Lysobacteraceae</taxon>
        <taxon>Cognatilysobacter</taxon>
    </lineage>
</organism>
<evidence type="ECO:0000313" key="2">
    <source>
        <dbReference type="EMBL" id="GGZ60621.1"/>
    </source>
</evidence>
<feature type="region of interest" description="Disordered" evidence="1">
    <location>
        <begin position="41"/>
        <end position="62"/>
    </location>
</feature>
<sequence length="131" mass="14572">MQNVPAGTLVVVADGKKARMLRNVGDDNELTLRQHDMMNAEDIPLQGPSGVAPHQQTPQENDERTFAKHVAQRLNEGALKQEYDRLVLIADPGTLGEIRPQLHKETQDRLIGEIAKTLTNAPLEDIQRALH</sequence>
<accession>A0ABQ3BXL3</accession>
<comment type="caution">
    <text evidence="2">The sequence shown here is derived from an EMBL/GenBank/DDBJ whole genome shotgun (WGS) entry which is preliminary data.</text>
</comment>
<proteinExistence type="predicted"/>